<name>A0AAU9XT47_9CNID</name>
<protein>
    <recommendedName>
        <fullName evidence="3">Replication factor A C-terminal domain-containing protein</fullName>
    </recommendedName>
</protein>
<evidence type="ECO:0000313" key="1">
    <source>
        <dbReference type="EMBL" id="CAH3157087.1"/>
    </source>
</evidence>
<dbReference type="Gene3D" id="2.40.50.140">
    <property type="entry name" value="Nucleic acid-binding proteins"/>
    <property type="match status" value="1"/>
</dbReference>
<dbReference type="SUPFAM" id="SSF50249">
    <property type="entry name" value="Nucleic acid-binding proteins"/>
    <property type="match status" value="1"/>
</dbReference>
<comment type="caution">
    <text evidence="1">The sequence shown here is derived from an EMBL/GenBank/DDBJ whole genome shotgun (WGS) entry which is preliminary data.</text>
</comment>
<evidence type="ECO:0008006" key="3">
    <source>
        <dbReference type="Google" id="ProtNLM"/>
    </source>
</evidence>
<sequence>MHDCTVSEAEDFIESLPLSVELPDSFTTTEAKVEVTGLLTFGKYLSCLQCHKKVADGSFTAKIIKCGNCNLTQKRDKCITNCFAQVKVSQDDNQFTVTFFQEQIKKVFNILQGPQTLDEEKITEALLDAPILKIKYDNKSKIINEVSPYII</sequence>
<dbReference type="Proteomes" id="UP001159428">
    <property type="component" value="Unassembled WGS sequence"/>
</dbReference>
<evidence type="ECO:0000313" key="2">
    <source>
        <dbReference type="Proteomes" id="UP001159428"/>
    </source>
</evidence>
<dbReference type="InterPro" id="IPR012340">
    <property type="entry name" value="NA-bd_OB-fold"/>
</dbReference>
<keyword evidence="2" id="KW-1185">Reference proteome</keyword>
<proteinExistence type="predicted"/>
<accession>A0AAU9XT47</accession>
<reference evidence="1 2" key="1">
    <citation type="submission" date="2022-05" db="EMBL/GenBank/DDBJ databases">
        <authorList>
            <consortium name="Genoscope - CEA"/>
            <person name="William W."/>
        </authorList>
    </citation>
    <scope>NUCLEOTIDE SEQUENCE [LARGE SCALE GENOMIC DNA]</scope>
</reference>
<dbReference type="EMBL" id="CALNXJ010000063">
    <property type="protein sequence ID" value="CAH3157087.1"/>
    <property type="molecule type" value="Genomic_DNA"/>
</dbReference>
<organism evidence="1 2">
    <name type="scientific">Pocillopora meandrina</name>
    <dbReference type="NCBI Taxonomy" id="46732"/>
    <lineage>
        <taxon>Eukaryota</taxon>
        <taxon>Metazoa</taxon>
        <taxon>Cnidaria</taxon>
        <taxon>Anthozoa</taxon>
        <taxon>Hexacorallia</taxon>
        <taxon>Scleractinia</taxon>
        <taxon>Astrocoeniina</taxon>
        <taxon>Pocilloporidae</taxon>
        <taxon>Pocillopora</taxon>
    </lineage>
</organism>
<dbReference type="AlphaFoldDB" id="A0AAU9XT47"/>
<gene>
    <name evidence="1" type="ORF">PMEA_00029809</name>
</gene>